<keyword evidence="3" id="KW-1185">Reference proteome</keyword>
<dbReference type="Proteomes" id="UP000887568">
    <property type="component" value="Unplaced"/>
</dbReference>
<dbReference type="OMA" id="LCAGTVM"/>
<sequence>MFPLIAAILVACISGFWLGMRLVSYLKARVDPRGKAVLVTGCDTGFGHALAGRLHSLGFIVFAGCLDCKGQGAVQLTQEARRVEGCGNKDPCKRMKVLQMDICKDEEVVEAVRIVTRLLRKDEGLWALVNNAGLSTFGEVEWCSLEVFQRMAEVNVWGGIRVVKAFLPLIRKAKGRIVQMTSGLGRQALLGRSCYVVTKYAMEGFSQCLRYEMRRWGVSVSIIEPGNFIAATGIFTQERIRQIASQMWEGASEETRQAYGKETFDTQVERMSYYSQVGTTDQSPVINAMVAAITDRRPKIRYEPKDWYWRVRTFIMTILPQEIGDWVYHQ</sequence>
<evidence type="ECO:0008006" key="4">
    <source>
        <dbReference type="Google" id="ProtNLM"/>
    </source>
</evidence>
<evidence type="ECO:0000256" key="1">
    <source>
        <dbReference type="ARBA" id="ARBA00023002"/>
    </source>
</evidence>
<dbReference type="PROSITE" id="PS00061">
    <property type="entry name" value="ADH_SHORT"/>
    <property type="match status" value="1"/>
</dbReference>
<dbReference type="EnsemblMetazoa" id="XM_038202768.1">
    <property type="protein sequence ID" value="XP_038058696.1"/>
    <property type="gene ID" value="LOC119729979"/>
</dbReference>
<dbReference type="InterPro" id="IPR036291">
    <property type="entry name" value="NAD(P)-bd_dom_sf"/>
</dbReference>
<dbReference type="GeneID" id="119729979"/>
<evidence type="ECO:0000313" key="3">
    <source>
        <dbReference type="Proteomes" id="UP000887568"/>
    </source>
</evidence>
<dbReference type="RefSeq" id="XP_038058696.1">
    <property type="nucleotide sequence ID" value="XM_038202768.1"/>
</dbReference>
<dbReference type="SUPFAM" id="SSF51735">
    <property type="entry name" value="NAD(P)-binding Rossmann-fold domains"/>
    <property type="match status" value="1"/>
</dbReference>
<dbReference type="Gene3D" id="3.40.50.720">
    <property type="entry name" value="NAD(P)-binding Rossmann-like Domain"/>
    <property type="match status" value="1"/>
</dbReference>
<dbReference type="InterPro" id="IPR002347">
    <property type="entry name" value="SDR_fam"/>
</dbReference>
<reference evidence="2" key="1">
    <citation type="submission" date="2022-11" db="UniProtKB">
        <authorList>
            <consortium name="EnsemblMetazoa"/>
        </authorList>
    </citation>
    <scope>IDENTIFICATION</scope>
</reference>
<dbReference type="AlphaFoldDB" id="A0A914A5L1"/>
<dbReference type="OrthoDB" id="5296at2759"/>
<organism evidence="2 3">
    <name type="scientific">Patiria miniata</name>
    <name type="common">Bat star</name>
    <name type="synonym">Asterina miniata</name>
    <dbReference type="NCBI Taxonomy" id="46514"/>
    <lineage>
        <taxon>Eukaryota</taxon>
        <taxon>Metazoa</taxon>
        <taxon>Echinodermata</taxon>
        <taxon>Eleutherozoa</taxon>
        <taxon>Asterozoa</taxon>
        <taxon>Asteroidea</taxon>
        <taxon>Valvatacea</taxon>
        <taxon>Valvatida</taxon>
        <taxon>Asterinidae</taxon>
        <taxon>Patiria</taxon>
    </lineage>
</organism>
<keyword evidence="1" id="KW-0560">Oxidoreductase</keyword>
<dbReference type="PRINTS" id="PR00081">
    <property type="entry name" value="GDHRDH"/>
</dbReference>
<evidence type="ECO:0000313" key="2">
    <source>
        <dbReference type="EnsemblMetazoa" id="XP_038058696.1"/>
    </source>
</evidence>
<dbReference type="Pfam" id="PF00106">
    <property type="entry name" value="adh_short"/>
    <property type="match status" value="1"/>
</dbReference>
<accession>A0A914A5L1</accession>
<name>A0A914A5L1_PATMI</name>
<proteinExistence type="predicted"/>
<dbReference type="InterPro" id="IPR020904">
    <property type="entry name" value="Sc_DH/Rdtase_CS"/>
</dbReference>
<dbReference type="PANTHER" id="PTHR43313">
    <property type="entry name" value="SHORT-CHAIN DEHYDROGENASE/REDUCTASE FAMILY 9C"/>
    <property type="match status" value="1"/>
</dbReference>
<dbReference type="PANTHER" id="PTHR43313:SF36">
    <property type="entry name" value="D-BETA-HYDROXYBUTYRATE DEHYDROGENASE, MITOCHONDRIAL"/>
    <property type="match status" value="1"/>
</dbReference>
<dbReference type="GO" id="GO:0016491">
    <property type="term" value="F:oxidoreductase activity"/>
    <property type="evidence" value="ECO:0007669"/>
    <property type="project" value="UniProtKB-KW"/>
</dbReference>
<dbReference type="GO" id="GO:0008202">
    <property type="term" value="P:steroid metabolic process"/>
    <property type="evidence" value="ECO:0007669"/>
    <property type="project" value="TreeGrafter"/>
</dbReference>
<protein>
    <recommendedName>
        <fullName evidence="4">D-beta-hydroxybutyrate dehydrogenase, mitochondrial</fullName>
    </recommendedName>
</protein>